<accession>A0ABU4RPY3</accession>
<dbReference type="InterPro" id="IPR015865">
    <property type="entry name" value="Riboflavin_kinase_bac/euk"/>
</dbReference>
<organism evidence="17 18">
    <name type="scientific">Terrihabitans rhizophilus</name>
    <dbReference type="NCBI Taxonomy" id="3092662"/>
    <lineage>
        <taxon>Bacteria</taxon>
        <taxon>Pseudomonadati</taxon>
        <taxon>Pseudomonadota</taxon>
        <taxon>Alphaproteobacteria</taxon>
        <taxon>Hyphomicrobiales</taxon>
        <taxon>Terrihabitans</taxon>
    </lineage>
</organism>
<proteinExistence type="inferred from homology"/>
<comment type="function">
    <text evidence="1">Catalyzes the phosphorylation of riboflavin to FMN followed by the adenylation of FMN to FAD.</text>
</comment>
<keyword evidence="5 15" id="KW-0288">FMN</keyword>
<evidence type="ECO:0000256" key="9">
    <source>
        <dbReference type="ARBA" id="ARBA00022777"/>
    </source>
</evidence>
<evidence type="ECO:0000256" key="8">
    <source>
        <dbReference type="ARBA" id="ARBA00022741"/>
    </source>
</evidence>
<keyword evidence="6 15" id="KW-0808">Transferase</keyword>
<name>A0ABU4RPY3_9HYPH</name>
<evidence type="ECO:0000313" key="17">
    <source>
        <dbReference type="EMBL" id="MDX6806901.1"/>
    </source>
</evidence>
<comment type="pathway">
    <text evidence="2 15">Cofactor biosynthesis; FAD biosynthesis; FAD from FMN: step 1/1.</text>
</comment>
<evidence type="ECO:0000313" key="18">
    <source>
        <dbReference type="Proteomes" id="UP001274321"/>
    </source>
</evidence>
<comment type="pathway">
    <text evidence="3 15">Cofactor biosynthesis; FMN biosynthesis; FMN from riboflavin (ATP route): step 1/1.</text>
</comment>
<evidence type="ECO:0000256" key="2">
    <source>
        <dbReference type="ARBA" id="ARBA00004726"/>
    </source>
</evidence>
<dbReference type="CDD" id="cd02064">
    <property type="entry name" value="FAD_synthetase_N"/>
    <property type="match status" value="1"/>
</dbReference>
<dbReference type="SUPFAM" id="SSF82114">
    <property type="entry name" value="Riboflavin kinase-like"/>
    <property type="match status" value="1"/>
</dbReference>
<protein>
    <recommendedName>
        <fullName evidence="15">Riboflavin biosynthesis protein</fullName>
    </recommendedName>
    <domain>
        <recommendedName>
            <fullName evidence="15">Riboflavin kinase</fullName>
            <ecNumber evidence="15">2.7.1.26</ecNumber>
        </recommendedName>
        <alternativeName>
            <fullName evidence="15">Flavokinase</fullName>
        </alternativeName>
    </domain>
    <domain>
        <recommendedName>
            <fullName evidence="15">FMN adenylyltransferase</fullName>
            <ecNumber evidence="15">2.7.7.2</ecNumber>
        </recommendedName>
        <alternativeName>
            <fullName evidence="15">FAD pyrophosphorylase</fullName>
        </alternativeName>
        <alternativeName>
            <fullName evidence="15">FAD synthase</fullName>
        </alternativeName>
    </domain>
</protein>
<evidence type="ECO:0000256" key="12">
    <source>
        <dbReference type="ARBA" id="ARBA00023268"/>
    </source>
</evidence>
<comment type="caution">
    <text evidence="17">The sequence shown here is derived from an EMBL/GenBank/DDBJ whole genome shotgun (WGS) entry which is preliminary data.</text>
</comment>
<evidence type="ECO:0000256" key="1">
    <source>
        <dbReference type="ARBA" id="ARBA00002121"/>
    </source>
</evidence>
<feature type="domain" description="Riboflavin kinase" evidence="16">
    <location>
        <begin position="188"/>
        <end position="312"/>
    </location>
</feature>
<dbReference type="InterPro" id="IPR002606">
    <property type="entry name" value="Riboflavin_kinase_bac"/>
</dbReference>
<evidence type="ECO:0000256" key="3">
    <source>
        <dbReference type="ARBA" id="ARBA00005201"/>
    </source>
</evidence>
<dbReference type="NCBIfam" id="TIGR00083">
    <property type="entry name" value="ribF"/>
    <property type="match status" value="1"/>
</dbReference>
<sequence>MSSASFPGFHLQLGLDGLPQDLRGGTVAIGNFDGVHRGHKAVLAAARDTASHGPVLALTFEPHPRTYFAPQAPLPRLTPPAEKRLLLSRQGLSGMVELPFDAELAALSAEDFLTRILVGALAAHTVVVGWDFHFGKARGGSPTFLAGAGPRHGFTTTIIPPFGGEQPVSSSAIRTLLSSGDVEGANAMLGHLWFVMGEVVHGEKIGRTLGYPTANLVLPAETPLKQGIYAVRVAVDGRVHDAVASFGRRPQFHQDGPPLLESFLFDFSGDLYGKTIAVEFVAFLRSEQTFDGVADLVAQMDRDGERARSILSVPPDANVPSMIG</sequence>
<dbReference type="NCBIfam" id="NF004160">
    <property type="entry name" value="PRK05627.1-3"/>
    <property type="match status" value="1"/>
</dbReference>
<dbReference type="Pfam" id="PF01687">
    <property type="entry name" value="Flavokinase"/>
    <property type="match status" value="1"/>
</dbReference>
<dbReference type="Gene3D" id="2.40.30.30">
    <property type="entry name" value="Riboflavin kinase-like"/>
    <property type="match status" value="1"/>
</dbReference>
<comment type="catalytic activity">
    <reaction evidence="13 15">
        <text>riboflavin + ATP = FMN + ADP + H(+)</text>
        <dbReference type="Rhea" id="RHEA:14357"/>
        <dbReference type="ChEBI" id="CHEBI:15378"/>
        <dbReference type="ChEBI" id="CHEBI:30616"/>
        <dbReference type="ChEBI" id="CHEBI:57986"/>
        <dbReference type="ChEBI" id="CHEBI:58210"/>
        <dbReference type="ChEBI" id="CHEBI:456216"/>
        <dbReference type="EC" id="2.7.1.26"/>
    </reaction>
</comment>
<dbReference type="PANTHER" id="PTHR22749:SF6">
    <property type="entry name" value="RIBOFLAVIN KINASE"/>
    <property type="match status" value="1"/>
</dbReference>
<comment type="catalytic activity">
    <reaction evidence="14 15">
        <text>FMN + ATP + H(+) = FAD + diphosphate</text>
        <dbReference type="Rhea" id="RHEA:17237"/>
        <dbReference type="ChEBI" id="CHEBI:15378"/>
        <dbReference type="ChEBI" id="CHEBI:30616"/>
        <dbReference type="ChEBI" id="CHEBI:33019"/>
        <dbReference type="ChEBI" id="CHEBI:57692"/>
        <dbReference type="ChEBI" id="CHEBI:58210"/>
        <dbReference type="EC" id="2.7.7.2"/>
    </reaction>
</comment>
<dbReference type="Proteomes" id="UP001274321">
    <property type="component" value="Unassembled WGS sequence"/>
</dbReference>
<keyword evidence="7 15" id="KW-0548">Nucleotidyltransferase</keyword>
<keyword evidence="9 15" id="KW-0418">Kinase</keyword>
<evidence type="ECO:0000256" key="5">
    <source>
        <dbReference type="ARBA" id="ARBA00022643"/>
    </source>
</evidence>
<dbReference type="PIRSF" id="PIRSF004491">
    <property type="entry name" value="FAD_Synth"/>
    <property type="match status" value="1"/>
</dbReference>
<dbReference type="SMART" id="SM00904">
    <property type="entry name" value="Flavokinase"/>
    <property type="match status" value="1"/>
</dbReference>
<dbReference type="SUPFAM" id="SSF52374">
    <property type="entry name" value="Nucleotidylyl transferase"/>
    <property type="match status" value="1"/>
</dbReference>
<evidence type="ECO:0000259" key="16">
    <source>
        <dbReference type="SMART" id="SM00904"/>
    </source>
</evidence>
<dbReference type="RefSeq" id="WP_319845021.1">
    <property type="nucleotide sequence ID" value="NZ_JAXAFJ010000007.1"/>
</dbReference>
<comment type="similarity">
    <text evidence="15">Belongs to the ribF family.</text>
</comment>
<dbReference type="Gene3D" id="3.40.50.620">
    <property type="entry name" value="HUPs"/>
    <property type="match status" value="1"/>
</dbReference>
<keyword evidence="10 15" id="KW-0274">FAD</keyword>
<dbReference type="EC" id="2.7.7.2" evidence="15"/>
<dbReference type="EMBL" id="JAXAFJ010000007">
    <property type="protein sequence ID" value="MDX6806901.1"/>
    <property type="molecule type" value="Genomic_DNA"/>
</dbReference>
<reference evidence="17 18" key="1">
    <citation type="submission" date="2023-11" db="EMBL/GenBank/DDBJ databases">
        <authorList>
            <person name="Bao R."/>
        </authorList>
    </citation>
    <scope>NUCLEOTIDE SEQUENCE [LARGE SCALE GENOMIC DNA]</scope>
    <source>
        <strain evidence="17 18">PJ23</strain>
    </source>
</reference>
<gene>
    <name evidence="17" type="ORF">SCD90_12575</name>
</gene>
<evidence type="ECO:0000256" key="6">
    <source>
        <dbReference type="ARBA" id="ARBA00022679"/>
    </source>
</evidence>
<keyword evidence="12" id="KW-0511">Multifunctional enzyme</keyword>
<dbReference type="InterPro" id="IPR023465">
    <property type="entry name" value="Riboflavin_kinase_dom_sf"/>
</dbReference>
<dbReference type="GO" id="GO:0003919">
    <property type="term" value="F:FMN adenylyltransferase activity"/>
    <property type="evidence" value="ECO:0007669"/>
    <property type="project" value="UniProtKB-EC"/>
</dbReference>
<evidence type="ECO:0000256" key="7">
    <source>
        <dbReference type="ARBA" id="ARBA00022695"/>
    </source>
</evidence>
<dbReference type="InterPro" id="IPR015864">
    <property type="entry name" value="FAD_synthase"/>
</dbReference>
<keyword evidence="4 15" id="KW-0285">Flavoprotein</keyword>
<evidence type="ECO:0000256" key="14">
    <source>
        <dbReference type="ARBA" id="ARBA00049494"/>
    </source>
</evidence>
<keyword evidence="11 15" id="KW-0067">ATP-binding</keyword>
<dbReference type="GO" id="GO:0008531">
    <property type="term" value="F:riboflavin kinase activity"/>
    <property type="evidence" value="ECO:0007669"/>
    <property type="project" value="UniProtKB-EC"/>
</dbReference>
<keyword evidence="18" id="KW-1185">Reference proteome</keyword>
<evidence type="ECO:0000256" key="10">
    <source>
        <dbReference type="ARBA" id="ARBA00022827"/>
    </source>
</evidence>
<dbReference type="PANTHER" id="PTHR22749">
    <property type="entry name" value="RIBOFLAVIN KINASE/FMN ADENYLYLTRANSFERASE"/>
    <property type="match status" value="1"/>
</dbReference>
<evidence type="ECO:0000256" key="15">
    <source>
        <dbReference type="PIRNR" id="PIRNR004491"/>
    </source>
</evidence>
<dbReference type="EC" id="2.7.1.26" evidence="15"/>
<keyword evidence="8 15" id="KW-0547">Nucleotide-binding</keyword>
<dbReference type="InterPro" id="IPR023468">
    <property type="entry name" value="Riboflavin_kinase"/>
</dbReference>
<evidence type="ECO:0000256" key="13">
    <source>
        <dbReference type="ARBA" id="ARBA00047880"/>
    </source>
</evidence>
<dbReference type="InterPro" id="IPR014729">
    <property type="entry name" value="Rossmann-like_a/b/a_fold"/>
</dbReference>
<dbReference type="Pfam" id="PF06574">
    <property type="entry name" value="FAD_syn"/>
    <property type="match status" value="1"/>
</dbReference>
<evidence type="ECO:0000256" key="4">
    <source>
        <dbReference type="ARBA" id="ARBA00022630"/>
    </source>
</evidence>
<evidence type="ECO:0000256" key="11">
    <source>
        <dbReference type="ARBA" id="ARBA00022840"/>
    </source>
</evidence>